<accession>A0A841GMN4</accession>
<dbReference type="PRINTS" id="PR00160">
    <property type="entry name" value="GLUTAREDOXIN"/>
</dbReference>
<organism evidence="7 8">
    <name type="scientific">Tolumonas osonensis</name>
    <dbReference type="NCBI Taxonomy" id="675874"/>
    <lineage>
        <taxon>Bacteria</taxon>
        <taxon>Pseudomonadati</taxon>
        <taxon>Pseudomonadota</taxon>
        <taxon>Gammaproteobacteria</taxon>
        <taxon>Aeromonadales</taxon>
        <taxon>Aeromonadaceae</taxon>
        <taxon>Tolumonas</taxon>
    </lineage>
</organism>
<dbReference type="CDD" id="cd02066">
    <property type="entry name" value="GRX_family"/>
    <property type="match status" value="1"/>
</dbReference>
<dbReference type="InterPro" id="IPR002109">
    <property type="entry name" value="Glutaredoxin"/>
</dbReference>
<keyword evidence="4" id="KW-1015">Disulfide bond</keyword>
<dbReference type="PANTHER" id="PTHR46679">
    <property type="match status" value="1"/>
</dbReference>
<comment type="similarity">
    <text evidence="1">Belongs to the glutaredoxin family.</text>
</comment>
<evidence type="ECO:0000256" key="2">
    <source>
        <dbReference type="ARBA" id="ARBA00022448"/>
    </source>
</evidence>
<reference evidence="7 8" key="1">
    <citation type="submission" date="2020-08" db="EMBL/GenBank/DDBJ databases">
        <title>Genomic Encyclopedia of Type Strains, Phase IV (KMG-IV): sequencing the most valuable type-strain genomes for metagenomic binning, comparative biology and taxonomic classification.</title>
        <authorList>
            <person name="Goeker M."/>
        </authorList>
    </citation>
    <scope>NUCLEOTIDE SEQUENCE [LARGE SCALE GENOMIC DNA]</scope>
    <source>
        <strain evidence="7 8">DSM 22975</strain>
    </source>
</reference>
<dbReference type="GO" id="GO:0015035">
    <property type="term" value="F:protein-disulfide reductase activity"/>
    <property type="evidence" value="ECO:0007669"/>
    <property type="project" value="TreeGrafter"/>
</dbReference>
<keyword evidence="2" id="KW-0813">Transport</keyword>
<protein>
    <submittedName>
        <fullName evidence="7">Glutaredoxin 1</fullName>
    </submittedName>
</protein>
<evidence type="ECO:0000256" key="1">
    <source>
        <dbReference type="ARBA" id="ARBA00007787"/>
    </source>
</evidence>
<dbReference type="Gene3D" id="3.40.30.10">
    <property type="entry name" value="Glutaredoxin"/>
    <property type="match status" value="1"/>
</dbReference>
<dbReference type="Proteomes" id="UP000585721">
    <property type="component" value="Unassembled WGS sequence"/>
</dbReference>
<dbReference type="NCBIfam" id="NF008401">
    <property type="entry name" value="PRK11200.1"/>
    <property type="match status" value="1"/>
</dbReference>
<dbReference type="PROSITE" id="PS00195">
    <property type="entry name" value="GLUTAREDOXIN_1"/>
    <property type="match status" value="1"/>
</dbReference>
<keyword evidence="8" id="KW-1185">Reference proteome</keyword>
<feature type="domain" description="Glutaredoxin" evidence="6">
    <location>
        <begin position="4"/>
        <end position="65"/>
    </location>
</feature>
<evidence type="ECO:0000256" key="5">
    <source>
        <dbReference type="ARBA" id="ARBA00023284"/>
    </source>
</evidence>
<dbReference type="PROSITE" id="PS51354">
    <property type="entry name" value="GLUTAREDOXIN_2"/>
    <property type="match status" value="1"/>
</dbReference>
<evidence type="ECO:0000256" key="3">
    <source>
        <dbReference type="ARBA" id="ARBA00022982"/>
    </source>
</evidence>
<proteinExistence type="inferred from homology"/>
<dbReference type="RefSeq" id="WP_188026761.1">
    <property type="nucleotide sequence ID" value="NZ_JACHGR010000006.1"/>
</dbReference>
<dbReference type="InterPro" id="IPR014025">
    <property type="entry name" value="Glutaredoxin_subgr"/>
</dbReference>
<evidence type="ECO:0000313" key="8">
    <source>
        <dbReference type="Proteomes" id="UP000585721"/>
    </source>
</evidence>
<dbReference type="InterPro" id="IPR011767">
    <property type="entry name" value="GLR_AS"/>
</dbReference>
<dbReference type="SUPFAM" id="SSF52833">
    <property type="entry name" value="Thioredoxin-like"/>
    <property type="match status" value="1"/>
</dbReference>
<keyword evidence="3" id="KW-0249">Electron transport</keyword>
<evidence type="ECO:0000256" key="4">
    <source>
        <dbReference type="ARBA" id="ARBA00023157"/>
    </source>
</evidence>
<dbReference type="InterPro" id="IPR036249">
    <property type="entry name" value="Thioredoxin-like_sf"/>
</dbReference>
<comment type="caution">
    <text evidence="7">The sequence shown here is derived from an EMBL/GenBank/DDBJ whole genome shotgun (WGS) entry which is preliminary data.</text>
</comment>
<gene>
    <name evidence="7" type="ORF">HNR75_001950</name>
</gene>
<keyword evidence="5" id="KW-0676">Redox-active center</keyword>
<evidence type="ECO:0000313" key="7">
    <source>
        <dbReference type="EMBL" id="MBB6056020.1"/>
    </source>
</evidence>
<sequence length="80" mass="9016">MELVTIYGKPDCPYCEMAVKLCEEKDFAFTYIDLFATGMTVADLQKKVGQPVRTVPQIFVGKKHVGGYTDFYKAVTENLL</sequence>
<dbReference type="Pfam" id="PF00462">
    <property type="entry name" value="Glutaredoxin"/>
    <property type="match status" value="1"/>
</dbReference>
<evidence type="ECO:0000259" key="6">
    <source>
        <dbReference type="Pfam" id="PF00462"/>
    </source>
</evidence>
<name>A0A841GMN4_9GAMM</name>
<dbReference type="EMBL" id="JACHGR010000006">
    <property type="protein sequence ID" value="MBB6056020.1"/>
    <property type="molecule type" value="Genomic_DNA"/>
</dbReference>
<dbReference type="PANTHER" id="PTHR46679:SF1">
    <property type="entry name" value="GLUTAREDOXIN-2, MITOCHONDRIAL"/>
    <property type="match status" value="1"/>
</dbReference>
<dbReference type="AlphaFoldDB" id="A0A841GMN4"/>